<evidence type="ECO:0000313" key="3">
    <source>
        <dbReference type="EMBL" id="CAB4190422.1"/>
    </source>
</evidence>
<evidence type="ECO:0000259" key="1">
    <source>
        <dbReference type="PROSITE" id="PS50880"/>
    </source>
</evidence>
<dbReference type="PROSITE" id="PS50880">
    <property type="entry name" value="TOPRIM"/>
    <property type="match status" value="1"/>
</dbReference>
<dbReference type="CDD" id="cd19483">
    <property type="entry name" value="RecA-like_Gp4D_helicase"/>
    <property type="match status" value="1"/>
</dbReference>
<dbReference type="Pfam" id="PF21268">
    <property type="entry name" value="Helic-prim_T7_N"/>
    <property type="match status" value="1"/>
</dbReference>
<dbReference type="EMBL" id="LR797151">
    <property type="protein sequence ID" value="CAB4190422.1"/>
    <property type="molecule type" value="Genomic_DNA"/>
</dbReference>
<dbReference type="CDD" id="cd01029">
    <property type="entry name" value="TOPRIM_primases"/>
    <property type="match status" value="1"/>
</dbReference>
<dbReference type="Pfam" id="PF03796">
    <property type="entry name" value="DnaB_C"/>
    <property type="match status" value="1"/>
</dbReference>
<dbReference type="SUPFAM" id="SSF56731">
    <property type="entry name" value="DNA primase core"/>
    <property type="match status" value="1"/>
</dbReference>
<name>A0A6J5R396_9CAUD</name>
<accession>A0A6J5R396</accession>
<dbReference type="GO" id="GO:0043139">
    <property type="term" value="F:5'-3' DNA helicase activity"/>
    <property type="evidence" value="ECO:0007669"/>
    <property type="project" value="InterPro"/>
</dbReference>
<organism evidence="3">
    <name type="scientific">uncultured Caudovirales phage</name>
    <dbReference type="NCBI Taxonomy" id="2100421"/>
    <lineage>
        <taxon>Viruses</taxon>
        <taxon>Duplodnaviria</taxon>
        <taxon>Heunggongvirae</taxon>
        <taxon>Uroviricota</taxon>
        <taxon>Caudoviricetes</taxon>
        <taxon>Peduoviridae</taxon>
        <taxon>Maltschvirus</taxon>
        <taxon>Maltschvirus maltsch</taxon>
    </lineage>
</organism>
<dbReference type="InterPro" id="IPR027417">
    <property type="entry name" value="P-loop_NTPase"/>
</dbReference>
<dbReference type="InterPro" id="IPR007694">
    <property type="entry name" value="DNA_helicase_DnaB-like_C"/>
</dbReference>
<sequence length="580" mass="63997">MTTGIKKQCPKCAAVGNDNKCNNFVEYDDHWYCFACKHYEKKGGHTVTERTEEVKNVGVLKPTKGTIVGLEHRNIDQKTCRLYGYESAIINGKEVEIANYFNGTDLVAQHLRGPDKQFFWKGDTKKLELFGQHLWRTGGGKRVIITEGEIDCMTVNQLLGGTWAVVSLPNGASSAVKSIKENLDFVCSYQEVVLCFDNDTPGRDAAKAVADILPPGKCKIAKLPYKDANECLMNAQGKAVVSAIWEAQQYSPDEILHISSIVRDSTDISNTKVYPFPFDTLSEYLIGQRGGEITLWASGTGSGKSTILRELILNHLEEGRSVGAIMLEESPQETMDDMISLILNKPVRAIMAGKMMNELRVKLGKSVINMDFVNDFTNEEYAQARQKLAETSFYVYDHLGNNAMSNLLARMEFMAVSLKVDVIVLDHITAAAAGLIGIANKDVDGGNSERIIIDTLMKELRAISVRTGVHVDIVSQLKKTDKAFEEGDRITLQDLRGSGALSSVPNTVVALERDRQNSDDTVANTTIIRVLKNRLTGRAGIATAVYYDRKTGRLKEIGFAIDDGGSMVFNNEDTNNAQKV</sequence>
<dbReference type="Gene3D" id="2.20.25.10">
    <property type="match status" value="1"/>
</dbReference>
<dbReference type="GO" id="GO:0005524">
    <property type="term" value="F:ATP binding"/>
    <property type="evidence" value="ECO:0007669"/>
    <property type="project" value="InterPro"/>
</dbReference>
<dbReference type="Gene3D" id="3.40.1360.10">
    <property type="match status" value="1"/>
</dbReference>
<proteinExistence type="predicted"/>
<dbReference type="InterPro" id="IPR006171">
    <property type="entry name" value="TOPRIM_dom"/>
</dbReference>
<dbReference type="Gene3D" id="3.40.50.300">
    <property type="entry name" value="P-loop containing nucleotide triphosphate hydrolases"/>
    <property type="match status" value="1"/>
</dbReference>
<feature type="domain" description="Toprim" evidence="1">
    <location>
        <begin position="141"/>
        <end position="228"/>
    </location>
</feature>
<dbReference type="InterPro" id="IPR048774">
    <property type="entry name" value="Helic-prim_T7_N"/>
</dbReference>
<gene>
    <name evidence="3" type="ORF">UFOVP1192_60</name>
</gene>
<dbReference type="InterPro" id="IPR034154">
    <property type="entry name" value="TOPRIM_DnaG/twinkle"/>
</dbReference>
<dbReference type="PROSITE" id="PS51199">
    <property type="entry name" value="SF4_HELICASE"/>
    <property type="match status" value="1"/>
</dbReference>
<dbReference type="GO" id="GO:0006260">
    <property type="term" value="P:DNA replication"/>
    <property type="evidence" value="ECO:0007669"/>
    <property type="project" value="InterPro"/>
</dbReference>
<protein>
    <submittedName>
        <fullName evidence="3">Archaeal primase DnaG/twinkle, TOPRIM domain</fullName>
    </submittedName>
</protein>
<dbReference type="PANTHER" id="PTHR12873">
    <property type="entry name" value="T7-LIKE MITOCHONDRIAL DNA HELICASE"/>
    <property type="match status" value="1"/>
</dbReference>
<evidence type="ECO:0000259" key="2">
    <source>
        <dbReference type="PROSITE" id="PS51199"/>
    </source>
</evidence>
<dbReference type="Pfam" id="PF13155">
    <property type="entry name" value="Toprim_2"/>
    <property type="match status" value="1"/>
</dbReference>
<dbReference type="PANTHER" id="PTHR12873:SF0">
    <property type="entry name" value="TWINKLE MTDNA HELICASE"/>
    <property type="match status" value="1"/>
</dbReference>
<dbReference type="Gene3D" id="2.20.25.180">
    <property type="match status" value="1"/>
</dbReference>
<dbReference type="SMART" id="SM00493">
    <property type="entry name" value="TOPRIM"/>
    <property type="match status" value="1"/>
</dbReference>
<dbReference type="InterPro" id="IPR027032">
    <property type="entry name" value="Twinkle-like"/>
</dbReference>
<dbReference type="GO" id="GO:0003697">
    <property type="term" value="F:single-stranded DNA binding"/>
    <property type="evidence" value="ECO:0007669"/>
    <property type="project" value="InterPro"/>
</dbReference>
<dbReference type="SUPFAM" id="SSF52540">
    <property type="entry name" value="P-loop containing nucleoside triphosphate hydrolases"/>
    <property type="match status" value="1"/>
</dbReference>
<reference evidence="3" key="1">
    <citation type="submission" date="2020-05" db="EMBL/GenBank/DDBJ databases">
        <authorList>
            <person name="Chiriac C."/>
            <person name="Salcher M."/>
            <person name="Ghai R."/>
            <person name="Kavagutti S V."/>
        </authorList>
    </citation>
    <scope>NUCLEOTIDE SEQUENCE</scope>
</reference>
<feature type="domain" description="SF4 helicase" evidence="2">
    <location>
        <begin position="267"/>
        <end position="560"/>
    </location>
</feature>